<feature type="region of interest" description="Disordered" evidence="1">
    <location>
        <begin position="381"/>
        <end position="465"/>
    </location>
</feature>
<dbReference type="EMBL" id="JBBCAQ010000010">
    <property type="protein sequence ID" value="KAK7601160.1"/>
    <property type="molecule type" value="Genomic_DNA"/>
</dbReference>
<name>A0AAN9Y890_9HEMI</name>
<dbReference type="InterPro" id="IPR000014">
    <property type="entry name" value="PAS"/>
</dbReference>
<reference evidence="2 3" key="1">
    <citation type="submission" date="2024-03" db="EMBL/GenBank/DDBJ databases">
        <title>Adaptation during the transition from Ophiocordyceps entomopathogen to insect associate is accompanied by gene loss and intensified selection.</title>
        <authorList>
            <person name="Ward C.M."/>
            <person name="Onetto C.A."/>
            <person name="Borneman A.R."/>
        </authorList>
    </citation>
    <scope>NUCLEOTIDE SEQUENCE [LARGE SCALE GENOMIC DNA]</scope>
    <source>
        <strain evidence="2">AWRI1</strain>
        <tissue evidence="2">Single Adult Female</tissue>
    </source>
</reference>
<evidence type="ECO:0000313" key="3">
    <source>
        <dbReference type="Proteomes" id="UP001367676"/>
    </source>
</evidence>
<dbReference type="InterPro" id="IPR035965">
    <property type="entry name" value="PAS-like_dom_sf"/>
</dbReference>
<feature type="region of interest" description="Disordered" evidence="1">
    <location>
        <begin position="27"/>
        <end position="88"/>
    </location>
</feature>
<dbReference type="Pfam" id="PF14598">
    <property type="entry name" value="PAS_11"/>
    <property type="match status" value="1"/>
</dbReference>
<feature type="compositionally biased region" description="Low complexity" evidence="1">
    <location>
        <begin position="57"/>
        <end position="83"/>
    </location>
</feature>
<sequence>MSPARLELLGLSLFNITSLEDHRELKKALTPDESDNNATDSIGEREDLNVTSSEPISNSSRSCTTSRSSVFKASSSSQDSNDSPTGYDKQRRSFFLRLSHRNPARSEQPQYELMHVQGQLMVPKKFSSQAQKKSQKNKVEDSSTKNPEIFLVAIMERLPGRRVTELSMLEPSKDEYITRHTLYGQILYSDHRISTVAGYLSEEVNGLQAFNYMHQDDAPWVAIALFQMFTHGEAFGLSCYRLRTKTGGFIYLKSYGYLEFNASTETYGSFICVNSAVSKEEGERAIAEMKRRFRPLIETKEEEGTVGIPPEICDIMQNQCTLPNTSEQVDMNPTLSAIISQVGALTADFVHEDPKKNDVPQYQVAKYVAKRMPPLDYHLENIKHNERNHSTNSSPMGSSKMSPSPPSSPIQQQQKPPQPKQERQHRLSTSSAGSPLAPSCSRMPQDRPSVLRIAPPKPATAYPVDSNLISSSSVGNCVTSNSSGYHGEPECGDCGISSSAPGRNSAVDGARNEQRLHSSCGDCTQNRIVQPAFIKQEMPDDDNFHQIHGAISSSVAPGDSKSSGANARCVTNGSTIGTSKVQTSCERIGVVVQQGARVGDGRGCTKRPYGLHQDASLSSVPTLKRFKQEEDPVPKVSDPLQSHTGSLDVAFEELTDSFKTDLNDSEESPFDYLTNLSTFEPFDERSAEVLDYPHVDEKTLDQSRVELKSHLRVQHAQINAMRNDLNDVSFDGFSLTYLDEVTQLQLSQFSSGCPNFPPDVSIFLFHFSSSCLNFRLDVPIFLQMSQISSSCLIFRPDISIFV</sequence>
<feature type="compositionally biased region" description="Low complexity" evidence="1">
    <location>
        <begin position="393"/>
        <end position="402"/>
    </location>
</feature>
<dbReference type="SUPFAM" id="SSF55785">
    <property type="entry name" value="PYP-like sensor domain (PAS domain)"/>
    <property type="match status" value="1"/>
</dbReference>
<dbReference type="Proteomes" id="UP001367676">
    <property type="component" value="Unassembled WGS sequence"/>
</dbReference>
<dbReference type="PANTHER" id="PTHR23042">
    <property type="entry name" value="CIRCADIAN PROTEIN CLOCK/ARNT/BMAL/PAS"/>
    <property type="match status" value="1"/>
</dbReference>
<gene>
    <name evidence="2" type="ORF">V9T40_008601</name>
</gene>
<proteinExistence type="predicted"/>
<dbReference type="Gene3D" id="3.30.450.20">
    <property type="entry name" value="PAS domain"/>
    <property type="match status" value="2"/>
</dbReference>
<organism evidence="2 3">
    <name type="scientific">Parthenolecanium corni</name>
    <dbReference type="NCBI Taxonomy" id="536013"/>
    <lineage>
        <taxon>Eukaryota</taxon>
        <taxon>Metazoa</taxon>
        <taxon>Ecdysozoa</taxon>
        <taxon>Arthropoda</taxon>
        <taxon>Hexapoda</taxon>
        <taxon>Insecta</taxon>
        <taxon>Pterygota</taxon>
        <taxon>Neoptera</taxon>
        <taxon>Paraneoptera</taxon>
        <taxon>Hemiptera</taxon>
        <taxon>Sternorrhyncha</taxon>
        <taxon>Coccoidea</taxon>
        <taxon>Coccidae</taxon>
        <taxon>Parthenolecanium</taxon>
    </lineage>
</organism>
<dbReference type="CDD" id="cd00130">
    <property type="entry name" value="PAS"/>
    <property type="match status" value="1"/>
</dbReference>
<keyword evidence="3" id="KW-1185">Reference proteome</keyword>
<protein>
    <submittedName>
        <fullName evidence="2">Uncharacterized protein</fullName>
    </submittedName>
</protein>
<evidence type="ECO:0000313" key="2">
    <source>
        <dbReference type="EMBL" id="KAK7601160.1"/>
    </source>
</evidence>
<dbReference type="AlphaFoldDB" id="A0AAN9Y890"/>
<accession>A0AAN9Y890</accession>
<dbReference type="InterPro" id="IPR050933">
    <property type="entry name" value="Circadian_TF"/>
</dbReference>
<evidence type="ECO:0000256" key="1">
    <source>
        <dbReference type="SAM" id="MobiDB-lite"/>
    </source>
</evidence>
<comment type="caution">
    <text evidence="2">The sequence shown here is derived from an EMBL/GenBank/DDBJ whole genome shotgun (WGS) entry which is preliminary data.</text>
</comment>